<organism evidence="1 2">
    <name type="scientific">Flavobacterium hercynium</name>
    <dbReference type="NCBI Taxonomy" id="387094"/>
    <lineage>
        <taxon>Bacteria</taxon>
        <taxon>Pseudomonadati</taxon>
        <taxon>Bacteroidota</taxon>
        <taxon>Flavobacteriia</taxon>
        <taxon>Flavobacteriales</taxon>
        <taxon>Flavobacteriaceae</taxon>
        <taxon>Flavobacterium</taxon>
    </lineage>
</organism>
<gene>
    <name evidence="1" type="ORF">B0A66_02960</name>
</gene>
<protein>
    <recommendedName>
        <fullName evidence="3">DUF4393 domain-containing protein</fullName>
    </recommendedName>
</protein>
<evidence type="ECO:0008006" key="3">
    <source>
        <dbReference type="Google" id="ProtNLM"/>
    </source>
</evidence>
<comment type="caution">
    <text evidence="1">The sequence shown here is derived from an EMBL/GenBank/DDBJ whole genome shotgun (WGS) entry which is preliminary data.</text>
</comment>
<dbReference type="Gene3D" id="3.30.110.190">
    <property type="match status" value="1"/>
</dbReference>
<accession>A0A226HLY1</accession>
<evidence type="ECO:0000313" key="1">
    <source>
        <dbReference type="EMBL" id="OXA95205.1"/>
    </source>
</evidence>
<name>A0A226HLY1_9FLAO</name>
<dbReference type="Pfam" id="PF14337">
    <property type="entry name" value="Abi_alpha"/>
    <property type="match status" value="1"/>
</dbReference>
<dbReference type="InterPro" id="IPR025506">
    <property type="entry name" value="Abi_alpha"/>
</dbReference>
<proteinExistence type="predicted"/>
<evidence type="ECO:0000313" key="2">
    <source>
        <dbReference type="Proteomes" id="UP000198345"/>
    </source>
</evidence>
<keyword evidence="2" id="KW-1185">Reference proteome</keyword>
<dbReference type="Proteomes" id="UP000198345">
    <property type="component" value="Unassembled WGS sequence"/>
</dbReference>
<dbReference type="RefSeq" id="WP_089048363.1">
    <property type="nucleotide sequence ID" value="NZ_FXTV01000004.1"/>
</dbReference>
<reference evidence="1 2" key="1">
    <citation type="submission" date="2016-11" db="EMBL/GenBank/DDBJ databases">
        <title>Whole genomes of Flavobacteriaceae.</title>
        <authorList>
            <person name="Stine C."/>
            <person name="Li C."/>
            <person name="Tadesse D."/>
        </authorList>
    </citation>
    <scope>NUCLEOTIDE SEQUENCE [LARGE SCALE GENOMIC DNA]</scope>
    <source>
        <strain evidence="1 2">DSM 18292</strain>
    </source>
</reference>
<sequence>MQDHENKETNVKSTIDAVTGLVSAIPIYQDAIQPSAKQIGKSLETVTKTVNIALSPIKALVWGYEKIEEFITSKVSEKLKNVSEENIVSPPTSIAGPTVEALRFAGDDINLRELYANLLASSMDKTTQDLIHPGYVEIIKNLSSDEALLLQAFKHSIYHPLIDISAKLPGSQSKKQYSNFSHFYKIINIKRPDLIPSYLDNIIRLGLAEIPFGSTLLDPNIYEPLEDDSELDLLKFKITNELKATVRLERKYIILTAFGRLFVQNIVIDKNENI</sequence>
<dbReference type="AlphaFoldDB" id="A0A226HLY1"/>
<dbReference type="EMBL" id="MUGW01000007">
    <property type="protein sequence ID" value="OXA95205.1"/>
    <property type="molecule type" value="Genomic_DNA"/>
</dbReference>
<dbReference type="OrthoDB" id="1347735at2"/>